<organism evidence="1 2">
    <name type="scientific">Diversispora epigaea</name>
    <dbReference type="NCBI Taxonomy" id="1348612"/>
    <lineage>
        <taxon>Eukaryota</taxon>
        <taxon>Fungi</taxon>
        <taxon>Fungi incertae sedis</taxon>
        <taxon>Mucoromycota</taxon>
        <taxon>Glomeromycotina</taxon>
        <taxon>Glomeromycetes</taxon>
        <taxon>Diversisporales</taxon>
        <taxon>Diversisporaceae</taxon>
        <taxon>Diversispora</taxon>
    </lineage>
</organism>
<accession>A0A397JSW8</accession>
<sequence>MSTSDNRLRRKVAKYFSSEKTALKINRFKFNSVENKKQKSNEVTNTRKNIVTNFIGGSNFINSNTQPKIIITNKENSSEYYIYKRRKLYWCHLTIVSHNSKGDFTVLLKVYSPFPIETGKVNETHSYTKSRGYKESEEKISYKILDTLEDIWNNPVFTSEMAKTLNEETYQFTVIVLTIQAVLKNLPLGPLSFISTSEK</sequence>
<evidence type="ECO:0000313" key="1">
    <source>
        <dbReference type="EMBL" id="RHZ87490.1"/>
    </source>
</evidence>
<comment type="caution">
    <text evidence="1">The sequence shown here is derived from an EMBL/GenBank/DDBJ whole genome shotgun (WGS) entry which is preliminary data.</text>
</comment>
<protein>
    <submittedName>
        <fullName evidence="1">Uncharacterized protein</fullName>
    </submittedName>
</protein>
<keyword evidence="2" id="KW-1185">Reference proteome</keyword>
<evidence type="ECO:0000313" key="2">
    <source>
        <dbReference type="Proteomes" id="UP000266861"/>
    </source>
</evidence>
<dbReference type="AlphaFoldDB" id="A0A397JSW8"/>
<dbReference type="Proteomes" id="UP000266861">
    <property type="component" value="Unassembled WGS sequence"/>
</dbReference>
<reference evidence="1 2" key="1">
    <citation type="submission" date="2018-08" db="EMBL/GenBank/DDBJ databases">
        <title>Genome and evolution of the arbuscular mycorrhizal fungus Diversispora epigaea (formerly Glomus versiforme) and its bacterial endosymbionts.</title>
        <authorList>
            <person name="Sun X."/>
            <person name="Fei Z."/>
            <person name="Harrison M."/>
        </authorList>
    </citation>
    <scope>NUCLEOTIDE SEQUENCE [LARGE SCALE GENOMIC DNA]</scope>
    <source>
        <strain evidence="1 2">IT104</strain>
    </source>
</reference>
<name>A0A397JSW8_9GLOM</name>
<gene>
    <name evidence="1" type="ORF">Glove_34g31</name>
</gene>
<dbReference type="EMBL" id="PQFF01000032">
    <property type="protein sequence ID" value="RHZ87490.1"/>
    <property type="molecule type" value="Genomic_DNA"/>
</dbReference>
<proteinExistence type="predicted"/>